<dbReference type="AlphaFoldDB" id="A0A5B9QT51"/>
<dbReference type="PROSITE" id="PS00708">
    <property type="entry name" value="PRO_ENDOPEP_SER"/>
    <property type="match status" value="1"/>
</dbReference>
<evidence type="ECO:0000313" key="4">
    <source>
        <dbReference type="Proteomes" id="UP000325286"/>
    </source>
</evidence>
<dbReference type="GO" id="GO:0052689">
    <property type="term" value="F:carboxylic ester hydrolase activity"/>
    <property type="evidence" value="ECO:0007669"/>
    <property type="project" value="UniProtKB-ARBA"/>
</dbReference>
<dbReference type="EMBL" id="CP042914">
    <property type="protein sequence ID" value="QEG42194.1"/>
    <property type="molecule type" value="Genomic_DNA"/>
</dbReference>
<dbReference type="InterPro" id="IPR050261">
    <property type="entry name" value="FrsA_esterase"/>
</dbReference>
<dbReference type="PANTHER" id="PTHR22946:SF9">
    <property type="entry name" value="POLYKETIDE TRANSFERASE AF380"/>
    <property type="match status" value="1"/>
</dbReference>
<dbReference type="GO" id="GO:0006508">
    <property type="term" value="P:proteolysis"/>
    <property type="evidence" value="ECO:0007669"/>
    <property type="project" value="InterPro"/>
</dbReference>
<dbReference type="InterPro" id="IPR002471">
    <property type="entry name" value="Pept_S9_AS"/>
</dbReference>
<dbReference type="PANTHER" id="PTHR22946">
    <property type="entry name" value="DIENELACTONE HYDROLASE DOMAIN-CONTAINING PROTEIN-RELATED"/>
    <property type="match status" value="1"/>
</dbReference>
<evidence type="ECO:0000256" key="2">
    <source>
        <dbReference type="SAM" id="SignalP"/>
    </source>
</evidence>
<proteinExistence type="predicted"/>
<name>A0A5B9QT51_9BACT</name>
<keyword evidence="2" id="KW-0732">Signal</keyword>
<organism evidence="3 4">
    <name type="scientific">Roseimaritima ulvae</name>
    <dbReference type="NCBI Taxonomy" id="980254"/>
    <lineage>
        <taxon>Bacteria</taxon>
        <taxon>Pseudomonadati</taxon>
        <taxon>Planctomycetota</taxon>
        <taxon>Planctomycetia</taxon>
        <taxon>Pirellulales</taxon>
        <taxon>Pirellulaceae</taxon>
        <taxon>Roseimaritima</taxon>
    </lineage>
</organism>
<feature type="chain" id="PRO_5022819887" evidence="2">
    <location>
        <begin position="21"/>
        <end position="350"/>
    </location>
</feature>
<gene>
    <name evidence="3" type="ORF">UC8_42280</name>
</gene>
<protein>
    <submittedName>
        <fullName evidence="3">Alpha/beta hydrolase family protein</fullName>
    </submittedName>
</protein>
<keyword evidence="4" id="KW-1185">Reference proteome</keyword>
<dbReference type="RefSeq" id="WP_068136691.1">
    <property type="nucleotide sequence ID" value="NZ_CP042914.1"/>
</dbReference>
<dbReference type="SUPFAM" id="SSF53474">
    <property type="entry name" value="alpha/beta-Hydrolases"/>
    <property type="match status" value="1"/>
</dbReference>
<reference evidence="3 4" key="1">
    <citation type="submission" date="2019-08" db="EMBL/GenBank/DDBJ databases">
        <title>Deep-cultivation of Planctomycetes and their phenomic and genomic characterization uncovers novel biology.</title>
        <authorList>
            <person name="Wiegand S."/>
            <person name="Jogler M."/>
            <person name="Boedeker C."/>
            <person name="Pinto D."/>
            <person name="Vollmers J."/>
            <person name="Rivas-Marin E."/>
            <person name="Kohn T."/>
            <person name="Peeters S.H."/>
            <person name="Heuer A."/>
            <person name="Rast P."/>
            <person name="Oberbeckmann S."/>
            <person name="Bunk B."/>
            <person name="Jeske O."/>
            <person name="Meyerdierks A."/>
            <person name="Storesund J.E."/>
            <person name="Kallscheuer N."/>
            <person name="Luecker S."/>
            <person name="Lage O.M."/>
            <person name="Pohl T."/>
            <person name="Merkel B.J."/>
            <person name="Hornburger P."/>
            <person name="Mueller R.-W."/>
            <person name="Bruemmer F."/>
            <person name="Labrenz M."/>
            <person name="Spormann A.M."/>
            <person name="Op den Camp H."/>
            <person name="Overmann J."/>
            <person name="Amann R."/>
            <person name="Jetten M.S.M."/>
            <person name="Mascher T."/>
            <person name="Medema M.H."/>
            <person name="Devos D.P."/>
            <person name="Kaster A.-K."/>
            <person name="Ovreas L."/>
            <person name="Rohde M."/>
            <person name="Galperin M.Y."/>
            <person name="Jogler C."/>
        </authorList>
    </citation>
    <scope>NUCLEOTIDE SEQUENCE [LARGE SCALE GENOMIC DNA]</scope>
    <source>
        <strain evidence="3 4">UC8</strain>
    </source>
</reference>
<dbReference type="InterPro" id="IPR029058">
    <property type="entry name" value="AB_hydrolase_fold"/>
</dbReference>
<dbReference type="GO" id="GO:0004252">
    <property type="term" value="F:serine-type endopeptidase activity"/>
    <property type="evidence" value="ECO:0007669"/>
    <property type="project" value="InterPro"/>
</dbReference>
<feature type="signal peptide" evidence="2">
    <location>
        <begin position="1"/>
        <end position="20"/>
    </location>
</feature>
<dbReference type="OrthoDB" id="9783926at2"/>
<dbReference type="Proteomes" id="UP000325286">
    <property type="component" value="Chromosome"/>
</dbReference>
<dbReference type="KEGG" id="rul:UC8_42280"/>
<keyword evidence="1 3" id="KW-0378">Hydrolase</keyword>
<accession>A0A5B9QT51</accession>
<evidence type="ECO:0000313" key="3">
    <source>
        <dbReference type="EMBL" id="QEG42194.1"/>
    </source>
</evidence>
<sequence precursor="true">MSRLLFSFVTGATLQCLTLAAVSAQVAFLDTDVFTAHDTIAAPADDVLDAQQCVEGLVWAPAEFEVRCQPPLPFPGDALVTFPSAIPSGDANNDRVAMEWYLVRDTEERPLRRPAVVVVHESGSKMTAGHIFARSFQAAGVHAFMIHLPYYGARRDPDKRPHKTKVVRAMRQAIADVRRARDAVAALPFVQTPHVSLQGTSLGGFVSATTASLDSGYAGQGFENVFLMLAGGNLVDVIQNGKKDAAGFRRSLEQSGLTMEQVEALMNQVEPLRIAHRLNPQRTWLYSAMYDQVVDIKNAEALAKRIPLSAQHHVRMQANHYSGVVYIPLVLSQMVAAINEAAEGPAAAQP</sequence>
<dbReference type="Gene3D" id="3.40.50.1820">
    <property type="entry name" value="alpha/beta hydrolase"/>
    <property type="match status" value="1"/>
</dbReference>
<evidence type="ECO:0000256" key="1">
    <source>
        <dbReference type="ARBA" id="ARBA00022801"/>
    </source>
</evidence>